<keyword evidence="3" id="KW-1185">Reference proteome</keyword>
<protein>
    <submittedName>
        <fullName evidence="2">Uncharacterized protein</fullName>
    </submittedName>
</protein>
<sequence>MDAFPENTDANTKTINGPTNRKTQPGDYEDIRQQRKRQHEDEDVLSNIEASSDRESLNLGLENMEDHQSES</sequence>
<organism evidence="2 3">
    <name type="scientific">Stereocaulon virgatum</name>
    <dbReference type="NCBI Taxonomy" id="373712"/>
    <lineage>
        <taxon>Eukaryota</taxon>
        <taxon>Fungi</taxon>
        <taxon>Dikarya</taxon>
        <taxon>Ascomycota</taxon>
        <taxon>Pezizomycotina</taxon>
        <taxon>Lecanoromycetes</taxon>
        <taxon>OSLEUM clade</taxon>
        <taxon>Lecanoromycetidae</taxon>
        <taxon>Lecanorales</taxon>
        <taxon>Lecanorineae</taxon>
        <taxon>Stereocaulaceae</taxon>
        <taxon>Stereocaulon</taxon>
    </lineage>
</organism>
<reference evidence="2 3" key="1">
    <citation type="submission" date="2024-09" db="EMBL/GenBank/DDBJ databases">
        <title>Rethinking Asexuality: The Enigmatic Case of Functional Sexual Genes in Lepraria (Stereocaulaceae).</title>
        <authorList>
            <person name="Doellman M."/>
            <person name="Sun Y."/>
            <person name="Barcenas-Pena A."/>
            <person name="Lumbsch H.T."/>
            <person name="Grewe F."/>
        </authorList>
    </citation>
    <scope>NUCLEOTIDE SEQUENCE [LARGE SCALE GENOMIC DNA]</scope>
    <source>
        <strain evidence="2 3">Mercado 3170</strain>
    </source>
</reference>
<evidence type="ECO:0000256" key="1">
    <source>
        <dbReference type="SAM" id="MobiDB-lite"/>
    </source>
</evidence>
<dbReference type="EMBL" id="JBEFKJ010000022">
    <property type="protein sequence ID" value="KAL2040197.1"/>
    <property type="molecule type" value="Genomic_DNA"/>
</dbReference>
<comment type="caution">
    <text evidence="2">The sequence shown here is derived from an EMBL/GenBank/DDBJ whole genome shotgun (WGS) entry which is preliminary data.</text>
</comment>
<gene>
    <name evidence="2" type="ORF">N7G274_007100</name>
</gene>
<dbReference type="Proteomes" id="UP001590950">
    <property type="component" value="Unassembled WGS sequence"/>
</dbReference>
<evidence type="ECO:0000313" key="2">
    <source>
        <dbReference type="EMBL" id="KAL2040197.1"/>
    </source>
</evidence>
<proteinExistence type="predicted"/>
<feature type="region of interest" description="Disordered" evidence="1">
    <location>
        <begin position="1"/>
        <end position="71"/>
    </location>
</feature>
<evidence type="ECO:0000313" key="3">
    <source>
        <dbReference type="Proteomes" id="UP001590950"/>
    </source>
</evidence>
<accession>A0ABR4A2M5</accession>
<feature type="compositionally biased region" description="Polar residues" evidence="1">
    <location>
        <begin position="8"/>
        <end position="23"/>
    </location>
</feature>
<name>A0ABR4A2M5_9LECA</name>